<sequence>MEKVVDFFFICHRQCLNTGASRVEICRIIRTIFYLKNSISSTLAHFSKINICHINKLLIENSILKLILEDTIIDGVD</sequence>
<protein>
    <submittedName>
        <fullName evidence="1">Uncharacterized protein</fullName>
    </submittedName>
</protein>
<evidence type="ECO:0000313" key="1">
    <source>
        <dbReference type="EMBL" id="RNA37299.1"/>
    </source>
</evidence>
<reference evidence="1 2" key="1">
    <citation type="journal article" date="2018" name="Sci. Rep.">
        <title>Genomic signatures of local adaptation to the degree of environmental predictability in rotifers.</title>
        <authorList>
            <person name="Franch-Gras L."/>
            <person name="Hahn C."/>
            <person name="Garcia-Roger E.M."/>
            <person name="Carmona M.J."/>
            <person name="Serra M."/>
            <person name="Gomez A."/>
        </authorList>
    </citation>
    <scope>NUCLEOTIDE SEQUENCE [LARGE SCALE GENOMIC DNA]</scope>
    <source>
        <strain evidence="1">HYR1</strain>
    </source>
</reference>
<name>A0A3M7SNI5_BRAPC</name>
<proteinExistence type="predicted"/>
<dbReference type="Proteomes" id="UP000276133">
    <property type="component" value="Unassembled WGS sequence"/>
</dbReference>
<keyword evidence="2" id="KW-1185">Reference proteome</keyword>
<evidence type="ECO:0000313" key="2">
    <source>
        <dbReference type="Proteomes" id="UP000276133"/>
    </source>
</evidence>
<organism evidence="1 2">
    <name type="scientific">Brachionus plicatilis</name>
    <name type="common">Marine rotifer</name>
    <name type="synonym">Brachionus muelleri</name>
    <dbReference type="NCBI Taxonomy" id="10195"/>
    <lineage>
        <taxon>Eukaryota</taxon>
        <taxon>Metazoa</taxon>
        <taxon>Spiralia</taxon>
        <taxon>Gnathifera</taxon>
        <taxon>Rotifera</taxon>
        <taxon>Eurotatoria</taxon>
        <taxon>Monogononta</taxon>
        <taxon>Pseudotrocha</taxon>
        <taxon>Ploima</taxon>
        <taxon>Brachionidae</taxon>
        <taxon>Brachionus</taxon>
    </lineage>
</organism>
<comment type="caution">
    <text evidence="1">The sequence shown here is derived from an EMBL/GenBank/DDBJ whole genome shotgun (WGS) entry which is preliminary data.</text>
</comment>
<accession>A0A3M7SNI5</accession>
<gene>
    <name evidence="1" type="ORF">BpHYR1_011235</name>
</gene>
<dbReference type="EMBL" id="REGN01001064">
    <property type="protein sequence ID" value="RNA37299.1"/>
    <property type="molecule type" value="Genomic_DNA"/>
</dbReference>
<dbReference type="AlphaFoldDB" id="A0A3M7SNI5"/>